<feature type="domain" description="AAA" evidence="1">
    <location>
        <begin position="20"/>
        <end position="86"/>
    </location>
</feature>
<dbReference type="PANTHER" id="PTHR43566">
    <property type="entry name" value="CONSERVED PROTEIN"/>
    <property type="match status" value="1"/>
</dbReference>
<dbReference type="PANTHER" id="PTHR43566:SF2">
    <property type="entry name" value="DUF4143 DOMAIN-CONTAINING PROTEIN"/>
    <property type="match status" value="1"/>
</dbReference>
<dbReference type="InterPro" id="IPR027417">
    <property type="entry name" value="P-loop_NTPase"/>
</dbReference>
<evidence type="ECO:0000259" key="1">
    <source>
        <dbReference type="Pfam" id="PF13173"/>
    </source>
</evidence>
<gene>
    <name evidence="2" type="ORF">J8380_06410</name>
</gene>
<sequence length="87" mass="10024">MSYLRRDIEQSIHYLLQHFPAIVVLGARQVGKSTLLRHVLPDAAFFDLERDSDFQRVNDDPALLLQETSRPIIFDEAQLSVSLFRAL</sequence>
<keyword evidence="3" id="KW-1185">Reference proteome</keyword>
<dbReference type="RefSeq" id="WP_210229363.1">
    <property type="nucleotide sequence ID" value="NZ_CP072800.1"/>
</dbReference>
<dbReference type="Pfam" id="PF13173">
    <property type="entry name" value="AAA_14"/>
    <property type="match status" value="1"/>
</dbReference>
<evidence type="ECO:0000313" key="2">
    <source>
        <dbReference type="EMBL" id="QTR51179.1"/>
    </source>
</evidence>
<evidence type="ECO:0000313" key="3">
    <source>
        <dbReference type="Proteomes" id="UP000672027"/>
    </source>
</evidence>
<protein>
    <submittedName>
        <fullName evidence="2">AAA family ATPase</fullName>
    </submittedName>
</protein>
<dbReference type="EMBL" id="CP072800">
    <property type="protein sequence ID" value="QTR51179.1"/>
    <property type="molecule type" value="Genomic_DNA"/>
</dbReference>
<dbReference type="SUPFAM" id="SSF52540">
    <property type="entry name" value="P-loop containing nucleoside triphosphate hydrolases"/>
    <property type="match status" value="1"/>
</dbReference>
<dbReference type="Gene3D" id="3.40.50.300">
    <property type="entry name" value="P-loop containing nucleotide triphosphate hydrolases"/>
    <property type="match status" value="1"/>
</dbReference>
<reference evidence="2 3" key="1">
    <citation type="submission" date="2021-04" db="EMBL/GenBank/DDBJ databases">
        <title>Genomics, taxonomy and metabolism of representatives of sulfur bacteria of the genus Thiothrix: Thiothrix fructosivorans QT, Thiothrix unzii A1T and three new species, Thiothrix subterranea sp. nov., Thiothrix litoralis sp. nov. and 'Candidatus Thiothrix anitrata' sp. nov.</title>
        <authorList>
            <person name="Ravin N.V."/>
            <person name="Smolyakov D."/>
            <person name="Rudenko T.S."/>
            <person name="Mardanov A.V."/>
            <person name="Beletsky A.V."/>
            <person name="Markov N.D."/>
            <person name="Fomenkov A.I."/>
            <person name="Roberts R.J."/>
            <person name="Karnachuk O.V."/>
            <person name="Novikov A."/>
            <person name="Grabovich M.Y."/>
        </authorList>
    </citation>
    <scope>NUCLEOTIDE SEQUENCE [LARGE SCALE GENOMIC DNA]</scope>
    <source>
        <strain evidence="2 3">A52</strain>
    </source>
</reference>
<proteinExistence type="predicted"/>
<organism evidence="2 3">
    <name type="scientific">Candidatus Thiothrix anitrata</name>
    <dbReference type="NCBI Taxonomy" id="2823902"/>
    <lineage>
        <taxon>Bacteria</taxon>
        <taxon>Pseudomonadati</taxon>
        <taxon>Pseudomonadota</taxon>
        <taxon>Gammaproteobacteria</taxon>
        <taxon>Thiotrichales</taxon>
        <taxon>Thiotrichaceae</taxon>
        <taxon>Thiothrix</taxon>
    </lineage>
</organism>
<dbReference type="InterPro" id="IPR041682">
    <property type="entry name" value="AAA_14"/>
</dbReference>
<accession>A0ABX7X849</accession>
<name>A0ABX7X849_9GAMM</name>
<dbReference type="Proteomes" id="UP000672027">
    <property type="component" value="Chromosome"/>
</dbReference>